<comment type="caution">
    <text evidence="1">The sequence shown here is derived from an EMBL/GenBank/DDBJ whole genome shotgun (WGS) entry which is preliminary data.</text>
</comment>
<organism evidence="1">
    <name type="scientific">bioreactor metagenome</name>
    <dbReference type="NCBI Taxonomy" id="1076179"/>
    <lineage>
        <taxon>unclassified sequences</taxon>
        <taxon>metagenomes</taxon>
        <taxon>ecological metagenomes</taxon>
    </lineage>
</organism>
<protein>
    <submittedName>
        <fullName evidence="1">Uncharacterized protein</fullName>
    </submittedName>
</protein>
<dbReference type="AlphaFoldDB" id="A0A645FM71"/>
<evidence type="ECO:0000313" key="1">
    <source>
        <dbReference type="EMBL" id="MPN14652.1"/>
    </source>
</evidence>
<accession>A0A645FM71</accession>
<gene>
    <name evidence="1" type="ORF">SDC9_161979</name>
</gene>
<dbReference type="EMBL" id="VSSQ01061288">
    <property type="protein sequence ID" value="MPN14652.1"/>
    <property type="molecule type" value="Genomic_DNA"/>
</dbReference>
<proteinExistence type="predicted"/>
<name>A0A645FM71_9ZZZZ</name>
<sequence>MRMGSCPSSLAALVASLSPQASTCPLFHCSASMLACERISRSPNRSPAISILYTTVCRPAFAAAVARCMAKAVLPTEGRAAMMFRSPFCQPAVSLSRSCKPVETPVIPAALLLIRPSASRMVSAMSTLSSLRLVLHPNSFSMFSSSLCPSASVSSRSMVSSADKANSLLKPSINCLRINFSCTTCR</sequence>
<reference evidence="1" key="1">
    <citation type="submission" date="2019-08" db="EMBL/GenBank/DDBJ databases">
        <authorList>
            <person name="Kucharzyk K."/>
            <person name="Murdoch R.W."/>
            <person name="Higgins S."/>
            <person name="Loffler F."/>
        </authorList>
    </citation>
    <scope>NUCLEOTIDE SEQUENCE</scope>
</reference>